<feature type="non-terminal residue" evidence="2">
    <location>
        <position position="71"/>
    </location>
</feature>
<feature type="region of interest" description="Disordered" evidence="1">
    <location>
        <begin position="40"/>
        <end position="71"/>
    </location>
</feature>
<dbReference type="Proteomes" id="UP000479000">
    <property type="component" value="Unassembled WGS sequence"/>
</dbReference>
<name>A0A6H5H7V3_9HEMI</name>
<protein>
    <submittedName>
        <fullName evidence="2">Uncharacterized protein</fullName>
    </submittedName>
</protein>
<organism evidence="2 3">
    <name type="scientific">Nesidiocoris tenuis</name>
    <dbReference type="NCBI Taxonomy" id="355587"/>
    <lineage>
        <taxon>Eukaryota</taxon>
        <taxon>Metazoa</taxon>
        <taxon>Ecdysozoa</taxon>
        <taxon>Arthropoda</taxon>
        <taxon>Hexapoda</taxon>
        <taxon>Insecta</taxon>
        <taxon>Pterygota</taxon>
        <taxon>Neoptera</taxon>
        <taxon>Paraneoptera</taxon>
        <taxon>Hemiptera</taxon>
        <taxon>Heteroptera</taxon>
        <taxon>Panheteroptera</taxon>
        <taxon>Cimicomorpha</taxon>
        <taxon>Miridae</taxon>
        <taxon>Dicyphina</taxon>
        <taxon>Nesidiocoris</taxon>
    </lineage>
</organism>
<keyword evidence="3" id="KW-1185">Reference proteome</keyword>
<sequence>MLARRAVSAEGNAAAALRLAQSARSIIVLTRGTWGPPVLPGEAAPRAGNSRAAKRLSGRGGLGAAPAVPSA</sequence>
<dbReference type="EMBL" id="CADCXU010024746">
    <property type="protein sequence ID" value="CAB0012026.1"/>
    <property type="molecule type" value="Genomic_DNA"/>
</dbReference>
<evidence type="ECO:0000256" key="1">
    <source>
        <dbReference type="SAM" id="MobiDB-lite"/>
    </source>
</evidence>
<evidence type="ECO:0000313" key="2">
    <source>
        <dbReference type="EMBL" id="CAB0012026.1"/>
    </source>
</evidence>
<dbReference type="AlphaFoldDB" id="A0A6H5H7V3"/>
<reference evidence="2 3" key="1">
    <citation type="submission" date="2020-02" db="EMBL/GenBank/DDBJ databases">
        <authorList>
            <person name="Ferguson B K."/>
        </authorList>
    </citation>
    <scope>NUCLEOTIDE SEQUENCE [LARGE SCALE GENOMIC DNA]</scope>
</reference>
<proteinExistence type="predicted"/>
<accession>A0A6H5H7V3</accession>
<gene>
    <name evidence="2" type="ORF">NTEN_LOCUS16838</name>
</gene>
<evidence type="ECO:0000313" key="3">
    <source>
        <dbReference type="Proteomes" id="UP000479000"/>
    </source>
</evidence>